<evidence type="ECO:0000256" key="1">
    <source>
        <dbReference type="ARBA" id="ARBA00022737"/>
    </source>
</evidence>
<feature type="repeat" description="ANK" evidence="3">
    <location>
        <begin position="19"/>
        <end position="52"/>
    </location>
</feature>
<dbReference type="OrthoDB" id="366390at2759"/>
<evidence type="ECO:0000313" key="4">
    <source>
        <dbReference type="EMBL" id="CAB3386296.1"/>
    </source>
</evidence>
<protein>
    <submittedName>
        <fullName evidence="4">Uncharacterized protein</fullName>
    </submittedName>
</protein>
<dbReference type="InterPro" id="IPR002110">
    <property type="entry name" value="Ankyrin_rpt"/>
</dbReference>
<feature type="repeat" description="ANK" evidence="3">
    <location>
        <begin position="353"/>
        <end position="382"/>
    </location>
</feature>
<dbReference type="PROSITE" id="PS50297">
    <property type="entry name" value="ANK_REP_REGION"/>
    <property type="match status" value="3"/>
</dbReference>
<dbReference type="Pfam" id="PF12796">
    <property type="entry name" value="Ank_2"/>
    <property type="match status" value="4"/>
</dbReference>
<dbReference type="InterPro" id="IPR036770">
    <property type="entry name" value="Ankyrin_rpt-contain_sf"/>
</dbReference>
<proteinExistence type="predicted"/>
<evidence type="ECO:0000313" key="5">
    <source>
        <dbReference type="Proteomes" id="UP000494165"/>
    </source>
</evidence>
<feature type="repeat" description="ANK" evidence="3">
    <location>
        <begin position="485"/>
        <end position="517"/>
    </location>
</feature>
<dbReference type="EMBL" id="CADEPI010000468">
    <property type="protein sequence ID" value="CAB3386296.1"/>
    <property type="molecule type" value="Genomic_DNA"/>
</dbReference>
<feature type="repeat" description="ANK" evidence="3">
    <location>
        <begin position="552"/>
        <end position="584"/>
    </location>
</feature>
<keyword evidence="1" id="KW-0677">Repeat</keyword>
<dbReference type="Pfam" id="PF00023">
    <property type="entry name" value="Ank"/>
    <property type="match status" value="1"/>
</dbReference>
<dbReference type="PROSITE" id="PS50088">
    <property type="entry name" value="ANK_REPEAT"/>
    <property type="match status" value="7"/>
</dbReference>
<keyword evidence="5" id="KW-1185">Reference proteome</keyword>
<comment type="caution">
    <text evidence="4">The sequence shown here is derived from an EMBL/GenBank/DDBJ whole genome shotgun (WGS) entry which is preliminary data.</text>
</comment>
<dbReference type="PANTHER" id="PTHR24198">
    <property type="entry name" value="ANKYRIN REPEAT AND PROTEIN KINASE DOMAIN-CONTAINING PROTEIN"/>
    <property type="match status" value="1"/>
</dbReference>
<dbReference type="Gene3D" id="1.25.40.20">
    <property type="entry name" value="Ankyrin repeat-containing domain"/>
    <property type="match status" value="4"/>
</dbReference>
<gene>
    <name evidence="4" type="ORF">CLODIP_2_CD04179</name>
</gene>
<keyword evidence="2 3" id="KW-0040">ANK repeat</keyword>
<dbReference type="Pfam" id="PF13637">
    <property type="entry name" value="Ank_4"/>
    <property type="match status" value="1"/>
</dbReference>
<dbReference type="PANTHER" id="PTHR24198:SF165">
    <property type="entry name" value="ANKYRIN REPEAT-CONTAINING PROTEIN-RELATED"/>
    <property type="match status" value="1"/>
</dbReference>
<dbReference type="SMART" id="SM00248">
    <property type="entry name" value="ANK"/>
    <property type="match status" value="14"/>
</dbReference>
<dbReference type="Proteomes" id="UP000494165">
    <property type="component" value="Unassembled WGS sequence"/>
</dbReference>
<feature type="repeat" description="ANK" evidence="3">
    <location>
        <begin position="217"/>
        <end position="249"/>
    </location>
</feature>
<reference evidence="4 5" key="1">
    <citation type="submission" date="2020-04" db="EMBL/GenBank/DDBJ databases">
        <authorList>
            <person name="Alioto T."/>
            <person name="Alioto T."/>
            <person name="Gomez Garrido J."/>
        </authorList>
    </citation>
    <scope>NUCLEOTIDE SEQUENCE [LARGE SCALE GENOMIC DNA]</scope>
</reference>
<dbReference type="SUPFAM" id="SSF48403">
    <property type="entry name" value="Ankyrin repeat"/>
    <property type="match status" value="3"/>
</dbReference>
<sequence length="611" mass="68961">MNSFMSVRDTSRFIEKTTTGLTPLMLAARDENLERCLALLLKSGEKAEARTKFGLTLLHFAALNKENGIEIVWHLANQEKLDVKQKDVDGEEAVFYAVRSGNFRMAQTLIELREEENLNLLHFFITQNRADVAQIIHTWNPNLIMEVNSVRRNALHLAAQYADLSACRWLIAEGIDVASKSSFGTALHRAPLNKKHGIELVRFFVSKKLKLNEKSEFGFVPLDAALAAENIDIARELLSLGATLNIEDHNFLHYCIFGNNLKSAKFIHELDENLIRCKDSNERDALHIAAEFADLEMCRWLVETGVPFDSLNGERQTSVLHHVGYNSKYGTQLVRYFFFLGLQINKQDKYYCTPLNYALRKKNFDVAEEMLKYGADLSAIKDGMNTFHTCIIENNLEGVQFVLSKVPEILNSLGSEGTNALHIAANHADLKMCQWLCGKNFDARALTRGWKNTVLHFAAMNKKFGKSLVPFFVSKGVNVNYINISSHTAFYVALKMENIAVAEELLKAGAGMNIQPDLRDIALHYCARNNKLLSAKFLVGLNKRLVREPGFGGVTALHLAAQTADLDFCKFLVKKGADIHAKDSLNRSVLVYVPRKDREKRKYFLSLGIRN</sequence>
<feature type="repeat" description="ANK" evidence="3">
    <location>
        <begin position="281"/>
        <end position="313"/>
    </location>
</feature>
<organism evidence="4 5">
    <name type="scientific">Cloeon dipterum</name>
    <dbReference type="NCBI Taxonomy" id="197152"/>
    <lineage>
        <taxon>Eukaryota</taxon>
        <taxon>Metazoa</taxon>
        <taxon>Ecdysozoa</taxon>
        <taxon>Arthropoda</taxon>
        <taxon>Hexapoda</taxon>
        <taxon>Insecta</taxon>
        <taxon>Pterygota</taxon>
        <taxon>Palaeoptera</taxon>
        <taxon>Ephemeroptera</taxon>
        <taxon>Pisciforma</taxon>
        <taxon>Baetidae</taxon>
        <taxon>Cloeon</taxon>
    </lineage>
</organism>
<feature type="repeat" description="ANK" evidence="3">
    <location>
        <begin position="150"/>
        <end position="182"/>
    </location>
</feature>
<accession>A0A8S1DR26</accession>
<evidence type="ECO:0000256" key="2">
    <source>
        <dbReference type="ARBA" id="ARBA00023043"/>
    </source>
</evidence>
<evidence type="ECO:0000256" key="3">
    <source>
        <dbReference type="PROSITE-ProRule" id="PRU00023"/>
    </source>
</evidence>
<name>A0A8S1DR26_9INSE</name>
<dbReference type="AlphaFoldDB" id="A0A8S1DR26"/>